<sequence>MDLFRAKAALCRLLSCNIDQFEFGDLKVLVSRRKLLWHPNKNRDKHNPYQFAEQLIELKEAWKVFLASKTGKQGNSSAHSRSEGFNFKSYTQSEPDFICYESSSSNDSPPKRPTPQSDPEPDSDDPSWGKWDRRRRAKRDDKYFAEKKAREEREATPEYNETPFDEEFFVPSTPKKFAVPDGMRAYFRSASNRRAGKFFSLFSSESNQGTVMQLYRRFANQLSYFGMYGMRTDEDLVCILMLLTSDYRLADVKKECRKLGISPVEAFYATKVGKCIEFCKEKYGQPKEEPVKYSGNASTPDHSKKMNYKMLSDFAVANEITDPYELMYDYAHLSTGCDRSPSKITNEHESDHVEHLDNARHFEHFSDKKRIAKNAVESVIAKLLVQSRRESNLQYVNRRCKEIGNRIQDNFSMEDVGEAWFYCSEIIHDFRTISQHILNAFIYGKPRERYVALKGTFKSGKTSFASAWCQLLEGTNINVNVDKGRLPFYLGQAIGKRFILFDDVKGRSLGSENLPSGPGFANLDDLRDHIDGHVEVQLEKKNMQPISQVFPCGIITCNDYHIHQSLKERIIGPIEMKASPLFPFHAAQRITEETIFIGLVLYNLLPAEAHILEFLYKNKSKWESQHMQSNCNCLNVSRQMEQENRKTESRGDE</sequence>
<name>A0A4Y2W778_ARAVE</name>
<gene>
    <name evidence="8" type="primary">LT_12</name>
    <name evidence="8" type="ORF">AVEN_164429_1</name>
</gene>
<dbReference type="Gene3D" id="3.40.50.300">
    <property type="entry name" value="P-loop containing nucleotide triphosphate hydrolases"/>
    <property type="match status" value="1"/>
</dbReference>
<feature type="domain" description="T-ag D1-type" evidence="7">
    <location>
        <begin position="303"/>
        <end position="392"/>
    </location>
</feature>
<keyword evidence="9" id="KW-1185">Reference proteome</keyword>
<dbReference type="GO" id="GO:0006260">
    <property type="term" value="P:DNA replication"/>
    <property type="evidence" value="ECO:0007669"/>
    <property type="project" value="InterPro"/>
</dbReference>
<dbReference type="EMBL" id="BGPR01056358">
    <property type="protein sequence ID" value="GBO32872.1"/>
    <property type="molecule type" value="Genomic_DNA"/>
</dbReference>
<comment type="subcellular location">
    <subcellularLocation>
        <location evidence="1">Host cell</location>
    </subcellularLocation>
</comment>
<evidence type="ECO:0000313" key="9">
    <source>
        <dbReference type="Proteomes" id="UP000499080"/>
    </source>
</evidence>
<dbReference type="InterPro" id="IPR014015">
    <property type="entry name" value="Helicase_SF3_DNA-vir"/>
</dbReference>
<keyword evidence="3" id="KW-0547">Nucleotide-binding</keyword>
<dbReference type="PROSITE" id="PS51206">
    <property type="entry name" value="SF3_HELICASE_1"/>
    <property type="match status" value="1"/>
</dbReference>
<dbReference type="InterPro" id="IPR037102">
    <property type="entry name" value="Znf_lg_T-Ag_D1_dom_sf"/>
</dbReference>
<dbReference type="PROSITE" id="PS51341">
    <property type="entry name" value="ZF_LTAG_D1"/>
    <property type="match status" value="1"/>
</dbReference>
<evidence type="ECO:0000256" key="4">
    <source>
        <dbReference type="ARBA" id="ARBA00022840"/>
    </source>
</evidence>
<dbReference type="InterPro" id="IPR027417">
    <property type="entry name" value="P-loop_NTPase"/>
</dbReference>
<evidence type="ECO:0000259" key="7">
    <source>
        <dbReference type="PROSITE" id="PS51341"/>
    </source>
</evidence>
<feature type="region of interest" description="Disordered" evidence="5">
    <location>
        <begin position="99"/>
        <end position="133"/>
    </location>
</feature>
<comment type="caution">
    <text evidence="8">The sequence shown here is derived from an EMBL/GenBank/DDBJ whole genome shotgun (WGS) entry which is preliminary data.</text>
</comment>
<evidence type="ECO:0000256" key="3">
    <source>
        <dbReference type="ARBA" id="ARBA00022741"/>
    </source>
</evidence>
<dbReference type="Gene3D" id="1.10.10.510">
    <property type="entry name" value="Zinc finger, large T-antigen D1 domain"/>
    <property type="match status" value="1"/>
</dbReference>
<keyword evidence="2" id="KW-0597">Phosphoprotein</keyword>
<reference evidence="8 9" key="1">
    <citation type="journal article" date="2019" name="Sci. Rep.">
        <title>Orb-weaving spider Araneus ventricosus genome elucidates the spidroin gene catalogue.</title>
        <authorList>
            <person name="Kono N."/>
            <person name="Nakamura H."/>
            <person name="Ohtoshi R."/>
            <person name="Moran D.A.P."/>
            <person name="Shinohara A."/>
            <person name="Yoshida Y."/>
            <person name="Fujiwara M."/>
            <person name="Mori M."/>
            <person name="Tomita M."/>
            <person name="Arakawa K."/>
        </authorList>
    </citation>
    <scope>NUCLEOTIDE SEQUENCE [LARGE SCALE GENOMIC DNA]</scope>
</reference>
<keyword evidence="4" id="KW-0067">ATP-binding</keyword>
<organism evidence="8 9">
    <name type="scientific">Araneus ventricosus</name>
    <name type="common">Orbweaver spider</name>
    <name type="synonym">Epeira ventricosa</name>
    <dbReference type="NCBI Taxonomy" id="182803"/>
    <lineage>
        <taxon>Eukaryota</taxon>
        <taxon>Metazoa</taxon>
        <taxon>Ecdysozoa</taxon>
        <taxon>Arthropoda</taxon>
        <taxon>Chelicerata</taxon>
        <taxon>Arachnida</taxon>
        <taxon>Araneae</taxon>
        <taxon>Araneomorphae</taxon>
        <taxon>Entelegynae</taxon>
        <taxon>Araneoidea</taxon>
        <taxon>Araneidae</taxon>
        <taxon>Araneus</taxon>
    </lineage>
</organism>
<feature type="domain" description="SF3 helicase" evidence="6">
    <location>
        <begin position="429"/>
        <end position="597"/>
    </location>
</feature>
<accession>A0A4Y2W778</accession>
<dbReference type="InterPro" id="IPR010932">
    <property type="entry name" value="Lg_T_Ag_Polyomavir_C"/>
</dbReference>
<dbReference type="AlphaFoldDB" id="A0A4Y2W778"/>
<evidence type="ECO:0000256" key="2">
    <source>
        <dbReference type="ARBA" id="ARBA00022553"/>
    </source>
</evidence>
<dbReference type="InterPro" id="IPR017910">
    <property type="entry name" value="Znf_lg_T-Ag_D1-typ"/>
</dbReference>
<protein>
    <submittedName>
        <fullName evidence="8">Large T antigen</fullName>
    </submittedName>
</protein>
<dbReference type="Proteomes" id="UP000499080">
    <property type="component" value="Unassembled WGS sequence"/>
</dbReference>
<evidence type="ECO:0000313" key="8">
    <source>
        <dbReference type="EMBL" id="GBO32872.1"/>
    </source>
</evidence>
<dbReference type="GO" id="GO:0043657">
    <property type="term" value="C:host cell"/>
    <property type="evidence" value="ECO:0007669"/>
    <property type="project" value="UniProtKB-SubCell"/>
</dbReference>
<dbReference type="Pfam" id="PF06431">
    <property type="entry name" value="Polyoma_lg_T_C"/>
    <property type="match status" value="1"/>
</dbReference>
<proteinExistence type="predicted"/>
<evidence type="ECO:0000256" key="1">
    <source>
        <dbReference type="ARBA" id="ARBA00004340"/>
    </source>
</evidence>
<dbReference type="SUPFAM" id="SSF52540">
    <property type="entry name" value="P-loop containing nucleoside triphosphate hydrolases"/>
    <property type="match status" value="1"/>
</dbReference>
<dbReference type="GO" id="GO:0003677">
    <property type="term" value="F:DNA binding"/>
    <property type="evidence" value="ECO:0007669"/>
    <property type="project" value="InterPro"/>
</dbReference>
<dbReference type="GO" id="GO:0005524">
    <property type="term" value="F:ATP binding"/>
    <property type="evidence" value="ECO:0007669"/>
    <property type="project" value="UniProtKB-KW"/>
</dbReference>
<evidence type="ECO:0000259" key="6">
    <source>
        <dbReference type="PROSITE" id="PS51206"/>
    </source>
</evidence>
<dbReference type="OrthoDB" id="6437780at2759"/>
<evidence type="ECO:0000256" key="5">
    <source>
        <dbReference type="SAM" id="MobiDB-lite"/>
    </source>
</evidence>